<keyword evidence="3" id="KW-1185">Reference proteome</keyword>
<gene>
    <name evidence="2" type="ORF">H1191_08435</name>
</gene>
<dbReference type="InterPro" id="IPR059123">
    <property type="entry name" value="StrF_dom"/>
</dbReference>
<protein>
    <submittedName>
        <fullName evidence="2">Streptomycin biosynthesis protein StrF</fullName>
    </submittedName>
</protein>
<reference evidence="2 3" key="1">
    <citation type="submission" date="2020-07" db="EMBL/GenBank/DDBJ databases">
        <authorList>
            <person name="Feng H."/>
        </authorList>
    </citation>
    <scope>NUCLEOTIDE SEQUENCE [LARGE SCALE GENOMIC DNA]</scope>
    <source>
        <strain evidence="3">s-10</strain>
    </source>
</reference>
<dbReference type="Proteomes" id="UP000535491">
    <property type="component" value="Unassembled WGS sequence"/>
</dbReference>
<proteinExistence type="predicted"/>
<evidence type="ECO:0000313" key="3">
    <source>
        <dbReference type="Proteomes" id="UP000535491"/>
    </source>
</evidence>
<evidence type="ECO:0000259" key="1">
    <source>
        <dbReference type="Pfam" id="PF13712"/>
    </source>
</evidence>
<sequence>MNERKFLFVTCVNNDILYSSCLKYIRNLIVPSGYQVELFPIHGIQSIFEGYNLALKNDAKYKVYLHQDTYIVNQNFLQDILTIFQSNPSLGLLGLAGCKNLPSNGIWWQGTGLVGKVIGLPNGIRTLQNFGEVHGLFEPVQAVDGFLMATQYDIPWRSDLFKGYHFYDISQSREFTRRRYLVGVANQRKPWCFHYHLHHNQTFNLSDYRAVQKIFIQHYSS</sequence>
<organism evidence="2 3">
    <name type="scientific">Paenactinomyces guangxiensis</name>
    <dbReference type="NCBI Taxonomy" id="1490290"/>
    <lineage>
        <taxon>Bacteria</taxon>
        <taxon>Bacillati</taxon>
        <taxon>Bacillota</taxon>
        <taxon>Bacilli</taxon>
        <taxon>Bacillales</taxon>
        <taxon>Thermoactinomycetaceae</taxon>
        <taxon>Paenactinomyces</taxon>
    </lineage>
</organism>
<comment type="caution">
    <text evidence="2">The sequence shown here is derived from an EMBL/GenBank/DDBJ whole genome shotgun (WGS) entry which is preliminary data.</text>
</comment>
<accession>A0A7W1WQR6</accession>
<dbReference type="Gene3D" id="3.90.550.10">
    <property type="entry name" value="Spore Coat Polysaccharide Biosynthesis Protein SpsA, Chain A"/>
    <property type="match status" value="1"/>
</dbReference>
<dbReference type="EMBL" id="JACEIQ010000006">
    <property type="protein sequence ID" value="MBA4494331.1"/>
    <property type="molecule type" value="Genomic_DNA"/>
</dbReference>
<dbReference type="Pfam" id="PF13712">
    <property type="entry name" value="Glyco_tranf_2_5"/>
    <property type="match status" value="1"/>
</dbReference>
<name>A0A7W1WQR6_9BACL</name>
<dbReference type="RefSeq" id="WP_181751569.1">
    <property type="nucleotide sequence ID" value="NZ_JACEIQ010000006.1"/>
</dbReference>
<feature type="domain" description="Streptomycin biosynthesis protein StrF" evidence="1">
    <location>
        <begin position="8"/>
        <end position="219"/>
    </location>
</feature>
<dbReference type="InterPro" id="IPR029044">
    <property type="entry name" value="Nucleotide-diphossugar_trans"/>
</dbReference>
<dbReference type="AlphaFoldDB" id="A0A7W1WQR6"/>
<evidence type="ECO:0000313" key="2">
    <source>
        <dbReference type="EMBL" id="MBA4494331.1"/>
    </source>
</evidence>